<name>A0A1I7XC58_HETBA</name>
<dbReference type="AlphaFoldDB" id="A0A1I7XC58"/>
<sequence length="94" mass="10962">MPCPETGYLGSVNDVGLPMRVNPARYQKLDENPVDIDMEHELAEREFARALARRQRDVAVEVEESEPRERRSSEKKSYPRNCYFSPIQCLFTRS</sequence>
<proteinExistence type="predicted"/>
<reference evidence="3" key="1">
    <citation type="submission" date="2016-11" db="UniProtKB">
        <authorList>
            <consortium name="WormBaseParasite"/>
        </authorList>
    </citation>
    <scope>IDENTIFICATION</scope>
</reference>
<dbReference type="WBParaSite" id="Hba_15222">
    <property type="protein sequence ID" value="Hba_15222"/>
    <property type="gene ID" value="Hba_15222"/>
</dbReference>
<evidence type="ECO:0000313" key="2">
    <source>
        <dbReference type="Proteomes" id="UP000095283"/>
    </source>
</evidence>
<keyword evidence="2" id="KW-1185">Reference proteome</keyword>
<accession>A0A1I7XC58</accession>
<organism evidence="2 3">
    <name type="scientific">Heterorhabditis bacteriophora</name>
    <name type="common">Entomopathogenic nematode worm</name>
    <dbReference type="NCBI Taxonomy" id="37862"/>
    <lineage>
        <taxon>Eukaryota</taxon>
        <taxon>Metazoa</taxon>
        <taxon>Ecdysozoa</taxon>
        <taxon>Nematoda</taxon>
        <taxon>Chromadorea</taxon>
        <taxon>Rhabditida</taxon>
        <taxon>Rhabditina</taxon>
        <taxon>Rhabditomorpha</taxon>
        <taxon>Strongyloidea</taxon>
        <taxon>Heterorhabditidae</taxon>
        <taxon>Heterorhabditis</taxon>
    </lineage>
</organism>
<evidence type="ECO:0000313" key="3">
    <source>
        <dbReference type="WBParaSite" id="Hba_15222"/>
    </source>
</evidence>
<feature type="compositionally biased region" description="Basic and acidic residues" evidence="1">
    <location>
        <begin position="58"/>
        <end position="77"/>
    </location>
</feature>
<protein>
    <submittedName>
        <fullName evidence="3">Splicing factor, arginine/serine-rich 7</fullName>
    </submittedName>
</protein>
<dbReference type="Proteomes" id="UP000095283">
    <property type="component" value="Unplaced"/>
</dbReference>
<feature type="region of interest" description="Disordered" evidence="1">
    <location>
        <begin position="58"/>
        <end position="80"/>
    </location>
</feature>
<evidence type="ECO:0000256" key="1">
    <source>
        <dbReference type="SAM" id="MobiDB-lite"/>
    </source>
</evidence>